<feature type="transmembrane region" description="Helical" evidence="8">
    <location>
        <begin position="239"/>
        <end position="261"/>
    </location>
</feature>
<keyword evidence="12" id="KW-1185">Reference proteome</keyword>
<comment type="similarity">
    <text evidence="2">Belongs to the major facilitator superfamily. Bcr/CmlA family.</text>
</comment>
<dbReference type="InterPro" id="IPR036259">
    <property type="entry name" value="MFS_trans_sf"/>
</dbReference>
<feature type="transmembrane region" description="Helical" evidence="8">
    <location>
        <begin position="273"/>
        <end position="294"/>
    </location>
</feature>
<feature type="transmembrane region" description="Helical" evidence="8">
    <location>
        <begin position="357"/>
        <end position="378"/>
    </location>
</feature>
<keyword evidence="3" id="KW-0813">Transport</keyword>
<dbReference type="PROSITE" id="PS00216">
    <property type="entry name" value="SUGAR_TRANSPORT_1"/>
    <property type="match status" value="1"/>
</dbReference>
<feature type="transmembrane region" description="Helical" evidence="8">
    <location>
        <begin position="45"/>
        <end position="64"/>
    </location>
</feature>
<feature type="chain" id="PRO_5038809809" evidence="9">
    <location>
        <begin position="21"/>
        <end position="395"/>
    </location>
</feature>
<evidence type="ECO:0000256" key="5">
    <source>
        <dbReference type="ARBA" id="ARBA00022692"/>
    </source>
</evidence>
<dbReference type="Proteomes" id="UP000585638">
    <property type="component" value="Unassembled WGS sequence"/>
</dbReference>
<dbReference type="GO" id="GO:0005886">
    <property type="term" value="C:plasma membrane"/>
    <property type="evidence" value="ECO:0007669"/>
    <property type="project" value="UniProtKB-SubCell"/>
</dbReference>
<dbReference type="Pfam" id="PF07690">
    <property type="entry name" value="MFS_1"/>
    <property type="match status" value="1"/>
</dbReference>
<feature type="transmembrane region" description="Helical" evidence="8">
    <location>
        <begin position="164"/>
        <end position="187"/>
    </location>
</feature>
<dbReference type="CDD" id="cd17320">
    <property type="entry name" value="MFS_MdfA_MDR_like"/>
    <property type="match status" value="1"/>
</dbReference>
<dbReference type="PANTHER" id="PTHR42718">
    <property type="entry name" value="MAJOR FACILITATOR SUPERFAMILY MULTIDRUG TRANSPORTER MFSC"/>
    <property type="match status" value="1"/>
</dbReference>
<name>A0A7W9KJK1_9PSEU</name>
<feature type="transmembrane region" description="Helical" evidence="8">
    <location>
        <begin position="306"/>
        <end position="325"/>
    </location>
</feature>
<dbReference type="GO" id="GO:1990961">
    <property type="term" value="P:xenobiotic detoxification by transmembrane export across the plasma membrane"/>
    <property type="evidence" value="ECO:0007669"/>
    <property type="project" value="InterPro"/>
</dbReference>
<feature type="signal peptide" evidence="9">
    <location>
        <begin position="1"/>
        <end position="20"/>
    </location>
</feature>
<evidence type="ECO:0000256" key="6">
    <source>
        <dbReference type="ARBA" id="ARBA00022989"/>
    </source>
</evidence>
<evidence type="ECO:0000256" key="2">
    <source>
        <dbReference type="ARBA" id="ARBA00006236"/>
    </source>
</evidence>
<evidence type="ECO:0000259" key="10">
    <source>
        <dbReference type="PROSITE" id="PS50850"/>
    </source>
</evidence>
<evidence type="ECO:0000313" key="11">
    <source>
        <dbReference type="EMBL" id="MBB5893729.1"/>
    </source>
</evidence>
<gene>
    <name evidence="11" type="ORF">BJ998_004925</name>
</gene>
<keyword evidence="7 8" id="KW-0472">Membrane</keyword>
<keyword evidence="5 8" id="KW-0812">Transmembrane</keyword>
<dbReference type="InterPro" id="IPR020846">
    <property type="entry name" value="MFS_dom"/>
</dbReference>
<feature type="transmembrane region" description="Helical" evidence="8">
    <location>
        <begin position="208"/>
        <end position="227"/>
    </location>
</feature>
<dbReference type="GO" id="GO:0042910">
    <property type="term" value="F:xenobiotic transmembrane transporter activity"/>
    <property type="evidence" value="ECO:0007669"/>
    <property type="project" value="InterPro"/>
</dbReference>
<dbReference type="SUPFAM" id="SSF103473">
    <property type="entry name" value="MFS general substrate transporter"/>
    <property type="match status" value="1"/>
</dbReference>
<dbReference type="EMBL" id="JACHIR010000001">
    <property type="protein sequence ID" value="MBB5893729.1"/>
    <property type="molecule type" value="Genomic_DNA"/>
</dbReference>
<comment type="caution">
    <text evidence="11">The sequence shown here is derived from an EMBL/GenBank/DDBJ whole genome shotgun (WGS) entry which is preliminary data.</text>
</comment>
<proteinExistence type="inferred from homology"/>
<accession>A0A7W9KJK1</accession>
<dbReference type="RefSeq" id="WP_312890313.1">
    <property type="nucleotide sequence ID" value="NZ_BAAAWY010000030.1"/>
</dbReference>
<keyword evidence="6 8" id="KW-1133">Transmembrane helix</keyword>
<organism evidence="11 12">
    <name type="scientific">Kutzneria kofuensis</name>
    <dbReference type="NCBI Taxonomy" id="103725"/>
    <lineage>
        <taxon>Bacteria</taxon>
        <taxon>Bacillati</taxon>
        <taxon>Actinomycetota</taxon>
        <taxon>Actinomycetes</taxon>
        <taxon>Pseudonocardiales</taxon>
        <taxon>Pseudonocardiaceae</taxon>
        <taxon>Kutzneria</taxon>
    </lineage>
</organism>
<dbReference type="PROSITE" id="PS50850">
    <property type="entry name" value="MFS"/>
    <property type="match status" value="1"/>
</dbReference>
<feature type="transmembrane region" description="Helical" evidence="8">
    <location>
        <begin position="133"/>
        <end position="158"/>
    </location>
</feature>
<feature type="transmembrane region" description="Helical" evidence="8">
    <location>
        <begin position="76"/>
        <end position="97"/>
    </location>
</feature>
<feature type="domain" description="Major facilitator superfamily (MFS) profile" evidence="10">
    <location>
        <begin position="7"/>
        <end position="383"/>
    </location>
</feature>
<dbReference type="InterPro" id="IPR005829">
    <property type="entry name" value="Sugar_transporter_CS"/>
</dbReference>
<evidence type="ECO:0000256" key="8">
    <source>
        <dbReference type="SAM" id="Phobius"/>
    </source>
</evidence>
<comment type="subcellular location">
    <subcellularLocation>
        <location evidence="1">Cell membrane</location>
        <topology evidence="1">Multi-pass membrane protein</topology>
    </subcellularLocation>
</comment>
<evidence type="ECO:0000313" key="12">
    <source>
        <dbReference type="Proteomes" id="UP000585638"/>
    </source>
</evidence>
<sequence>MTKAKTAWLAVVLGSLSAFAPLSIDMYLPAFPAMARELTAAPSDIQLTLTACTIGLAVGQLIAGPLSDRLGRRGPLLVGLAIYLVASAACIVAPSAITLTILRLVQGMGGAAGIVISRAVARDLFEGRELAKFFSLLMLVNSLGPVVAPALGAVVLHWTTWRGVFVVLSAIGLLLLVLTTLTLAESLPRERRHKGSLSIGSLLVDRVFIGYALSCALSFAALFAYISGSSFVLQDTYGLSAPLFSLVFGVNSLAIMGASQLNGWLLGRFAPRPLLATGLGGTVLGAVALLLSVLTGLGLPGVLPSLFVLAASVGVVFPNATALAMNDHPDKAGNASAVLGTAQFLVGGVAAPLASTAVSMGVVMTAVAVAAVLAFLLLTRASARKPAIDRPVAAG</sequence>
<evidence type="ECO:0000256" key="1">
    <source>
        <dbReference type="ARBA" id="ARBA00004651"/>
    </source>
</evidence>
<evidence type="ECO:0000256" key="4">
    <source>
        <dbReference type="ARBA" id="ARBA00022475"/>
    </source>
</evidence>
<keyword evidence="4" id="KW-1003">Cell membrane</keyword>
<reference evidence="11 12" key="1">
    <citation type="submission" date="2020-08" db="EMBL/GenBank/DDBJ databases">
        <title>Sequencing the genomes of 1000 actinobacteria strains.</title>
        <authorList>
            <person name="Klenk H.-P."/>
        </authorList>
    </citation>
    <scope>NUCLEOTIDE SEQUENCE [LARGE SCALE GENOMIC DNA]</scope>
    <source>
        <strain evidence="11 12">DSM 43851</strain>
    </source>
</reference>
<dbReference type="PANTHER" id="PTHR42718:SF9">
    <property type="entry name" value="MAJOR FACILITATOR SUPERFAMILY MULTIDRUG TRANSPORTER MFSC"/>
    <property type="match status" value="1"/>
</dbReference>
<protein>
    <submittedName>
        <fullName evidence="11">DHA1 family bicyclomycin/chloramphenicol resistance-like MFS transporter</fullName>
    </submittedName>
</protein>
<dbReference type="AlphaFoldDB" id="A0A7W9KJK1"/>
<dbReference type="NCBIfam" id="TIGR00710">
    <property type="entry name" value="efflux_Bcr_CflA"/>
    <property type="match status" value="1"/>
</dbReference>
<evidence type="ECO:0000256" key="7">
    <source>
        <dbReference type="ARBA" id="ARBA00023136"/>
    </source>
</evidence>
<evidence type="ECO:0000256" key="3">
    <source>
        <dbReference type="ARBA" id="ARBA00022448"/>
    </source>
</evidence>
<dbReference type="InterPro" id="IPR004812">
    <property type="entry name" value="Efflux_drug-R_Bcr/CmlA"/>
</dbReference>
<evidence type="ECO:0000256" key="9">
    <source>
        <dbReference type="SAM" id="SignalP"/>
    </source>
</evidence>
<dbReference type="FunFam" id="1.20.1720.10:FF:000005">
    <property type="entry name" value="Bcr/CflA family efflux transporter"/>
    <property type="match status" value="1"/>
</dbReference>
<dbReference type="InterPro" id="IPR011701">
    <property type="entry name" value="MFS"/>
</dbReference>
<dbReference type="Gene3D" id="1.20.1720.10">
    <property type="entry name" value="Multidrug resistance protein D"/>
    <property type="match status" value="1"/>
</dbReference>
<keyword evidence="9" id="KW-0732">Signal</keyword>